<sequence length="269" mass="31119">MWGQLLRSTVQLRCSSCRVLGYPDQNLLHQQVRTTFILKRRWPPGLVKKWRDPSAKRLRARHFVYDLVEDTDTRKKKELEVILTDFVTGIGNRGDRIIMKQDTAYHKLLLPGFAVYASPENVQKFSHLKDDEHKPKYSSPFVEKTISILQNMNVIVLMNKDIPWTVEPWHIRMSFRRAGVHIPEDAISLPEEPICGPNMEIENKFFKVTVTINNTEKVPVKCVIHHWSTYISDKLPPAEDVTEEPRMPVFPVAESERGFNANSDLTTAT</sequence>
<dbReference type="STRING" id="105785.A0A2J7QF79"/>
<dbReference type="OrthoDB" id="5555409at2759"/>
<proteinExistence type="inferred from homology"/>
<dbReference type="InterPro" id="IPR036935">
    <property type="entry name" value="Ribosomal_bL9_N_sf"/>
</dbReference>
<evidence type="ECO:0000256" key="3">
    <source>
        <dbReference type="ARBA" id="ARBA00023274"/>
    </source>
</evidence>
<dbReference type="InterPro" id="IPR000244">
    <property type="entry name" value="Ribosomal_bL9"/>
</dbReference>
<keyword evidence="8" id="KW-1185">Reference proteome</keyword>
<dbReference type="InterPro" id="IPR020070">
    <property type="entry name" value="Ribosomal_bL9_N"/>
</dbReference>
<evidence type="ECO:0000256" key="2">
    <source>
        <dbReference type="ARBA" id="ARBA00022980"/>
    </source>
</evidence>
<keyword evidence="2" id="KW-0689">Ribosomal protein</keyword>
<evidence type="ECO:0000313" key="8">
    <source>
        <dbReference type="Proteomes" id="UP000235965"/>
    </source>
</evidence>
<organism evidence="7 8">
    <name type="scientific">Cryptotermes secundus</name>
    <dbReference type="NCBI Taxonomy" id="105785"/>
    <lineage>
        <taxon>Eukaryota</taxon>
        <taxon>Metazoa</taxon>
        <taxon>Ecdysozoa</taxon>
        <taxon>Arthropoda</taxon>
        <taxon>Hexapoda</taxon>
        <taxon>Insecta</taxon>
        <taxon>Pterygota</taxon>
        <taxon>Neoptera</taxon>
        <taxon>Polyneoptera</taxon>
        <taxon>Dictyoptera</taxon>
        <taxon>Blattodea</taxon>
        <taxon>Blattoidea</taxon>
        <taxon>Termitoidae</taxon>
        <taxon>Kalotermitidae</taxon>
        <taxon>Cryptotermitinae</taxon>
        <taxon>Cryptotermes</taxon>
    </lineage>
</organism>
<evidence type="ECO:0000256" key="4">
    <source>
        <dbReference type="ARBA" id="ARBA00035194"/>
    </source>
</evidence>
<evidence type="ECO:0000256" key="1">
    <source>
        <dbReference type="ARBA" id="ARBA00010605"/>
    </source>
</evidence>
<dbReference type="Pfam" id="PF01281">
    <property type="entry name" value="Ribosomal_L9_N"/>
    <property type="match status" value="1"/>
</dbReference>
<accession>A0A2J7QF79</accession>
<dbReference type="SUPFAM" id="SSF55658">
    <property type="entry name" value="L9 N-domain-like"/>
    <property type="match status" value="1"/>
</dbReference>
<dbReference type="PANTHER" id="PTHR21368">
    <property type="entry name" value="50S RIBOSOMAL PROTEIN L9"/>
    <property type="match status" value="1"/>
</dbReference>
<evidence type="ECO:0000259" key="6">
    <source>
        <dbReference type="Pfam" id="PF01281"/>
    </source>
</evidence>
<evidence type="ECO:0000313" key="7">
    <source>
        <dbReference type="EMBL" id="PNF27234.1"/>
    </source>
</evidence>
<protein>
    <recommendedName>
        <fullName evidence="4">Large ribosomal subunit protein bL9m</fullName>
    </recommendedName>
    <alternativeName>
        <fullName evidence="5">39S ribosomal protein L9, mitochondrial</fullName>
    </alternativeName>
</protein>
<dbReference type="GO" id="GO:1990904">
    <property type="term" value="C:ribonucleoprotein complex"/>
    <property type="evidence" value="ECO:0007669"/>
    <property type="project" value="UniProtKB-KW"/>
</dbReference>
<dbReference type="GO" id="GO:0006412">
    <property type="term" value="P:translation"/>
    <property type="evidence" value="ECO:0007669"/>
    <property type="project" value="InterPro"/>
</dbReference>
<evidence type="ECO:0000256" key="5">
    <source>
        <dbReference type="ARBA" id="ARBA00035381"/>
    </source>
</evidence>
<reference evidence="7 8" key="1">
    <citation type="submission" date="2017-12" db="EMBL/GenBank/DDBJ databases">
        <title>Hemimetabolous genomes reveal molecular basis of termite eusociality.</title>
        <authorList>
            <person name="Harrison M.C."/>
            <person name="Jongepier E."/>
            <person name="Robertson H.M."/>
            <person name="Arning N."/>
            <person name="Bitard-Feildel T."/>
            <person name="Chao H."/>
            <person name="Childers C.P."/>
            <person name="Dinh H."/>
            <person name="Doddapaneni H."/>
            <person name="Dugan S."/>
            <person name="Gowin J."/>
            <person name="Greiner C."/>
            <person name="Han Y."/>
            <person name="Hu H."/>
            <person name="Hughes D.S.T."/>
            <person name="Huylmans A.-K."/>
            <person name="Kemena C."/>
            <person name="Kremer L.P.M."/>
            <person name="Lee S.L."/>
            <person name="Lopez-Ezquerra A."/>
            <person name="Mallet L."/>
            <person name="Monroy-Kuhn J.M."/>
            <person name="Moser A."/>
            <person name="Murali S.C."/>
            <person name="Muzny D.M."/>
            <person name="Otani S."/>
            <person name="Piulachs M.-D."/>
            <person name="Poelchau M."/>
            <person name="Qu J."/>
            <person name="Schaub F."/>
            <person name="Wada-Katsumata A."/>
            <person name="Worley K.C."/>
            <person name="Xie Q."/>
            <person name="Ylla G."/>
            <person name="Poulsen M."/>
            <person name="Gibbs R.A."/>
            <person name="Schal C."/>
            <person name="Richards S."/>
            <person name="Belles X."/>
            <person name="Korb J."/>
            <person name="Bornberg-Bauer E."/>
        </authorList>
    </citation>
    <scope>NUCLEOTIDE SEQUENCE [LARGE SCALE GENOMIC DNA]</scope>
    <source>
        <tissue evidence="7">Whole body</tissue>
    </source>
</reference>
<comment type="similarity">
    <text evidence="1">Belongs to the bacterial ribosomal protein bL9 family.</text>
</comment>
<dbReference type="GO" id="GO:0003735">
    <property type="term" value="F:structural constituent of ribosome"/>
    <property type="evidence" value="ECO:0007669"/>
    <property type="project" value="InterPro"/>
</dbReference>
<keyword evidence="3" id="KW-0687">Ribonucleoprotein</keyword>
<dbReference type="EMBL" id="NEVH01015301">
    <property type="protein sequence ID" value="PNF27234.1"/>
    <property type="molecule type" value="Genomic_DNA"/>
</dbReference>
<dbReference type="FunCoup" id="A0A2J7QF79">
    <property type="interactions" value="1622"/>
</dbReference>
<feature type="domain" description="Ribosomal protein L9" evidence="6">
    <location>
        <begin position="80"/>
        <end position="125"/>
    </location>
</feature>
<dbReference type="InterPro" id="IPR009027">
    <property type="entry name" value="Ribosomal_bL9/RNase_H1_N"/>
</dbReference>
<dbReference type="AlphaFoldDB" id="A0A2J7QF79"/>
<dbReference type="Proteomes" id="UP000235965">
    <property type="component" value="Unassembled WGS sequence"/>
</dbReference>
<dbReference type="InParanoid" id="A0A2J7QF79"/>
<dbReference type="Gene3D" id="3.40.5.10">
    <property type="entry name" value="Ribosomal protein L9, N-terminal domain"/>
    <property type="match status" value="1"/>
</dbReference>
<comment type="caution">
    <text evidence="7">The sequence shown here is derived from an EMBL/GenBank/DDBJ whole genome shotgun (WGS) entry which is preliminary data.</text>
</comment>
<gene>
    <name evidence="7" type="ORF">B7P43_G05303</name>
</gene>
<dbReference type="GO" id="GO:0005840">
    <property type="term" value="C:ribosome"/>
    <property type="evidence" value="ECO:0007669"/>
    <property type="project" value="UniProtKB-KW"/>
</dbReference>
<name>A0A2J7QF79_9NEOP</name>